<reference evidence="5 6" key="1">
    <citation type="submission" date="2022-04" db="EMBL/GenBank/DDBJ databases">
        <title>Diverse halophilic archaea isolated from saline environments.</title>
        <authorList>
            <person name="Cui H.-L."/>
        </authorList>
    </citation>
    <scope>NUCLEOTIDE SEQUENCE [LARGE SCALE GENOMIC DNA]</scope>
    <source>
        <strain evidence="5 6">XZYJT49</strain>
    </source>
</reference>
<dbReference type="SUPFAM" id="SSF56349">
    <property type="entry name" value="DNA breaking-rejoining enzymes"/>
    <property type="match status" value="1"/>
</dbReference>
<dbReference type="RefSeq" id="WP_248651672.1">
    <property type="nucleotide sequence ID" value="NZ_CP096659.1"/>
</dbReference>
<keyword evidence="3" id="KW-0233">DNA recombination</keyword>
<keyword evidence="2" id="KW-0238">DNA-binding</keyword>
<dbReference type="Pfam" id="PF00589">
    <property type="entry name" value="Phage_integrase"/>
    <property type="match status" value="1"/>
</dbReference>
<dbReference type="InterPro" id="IPR011010">
    <property type="entry name" value="DNA_brk_join_enz"/>
</dbReference>
<organism evidence="5 6">
    <name type="scientific">Halorussus limi</name>
    <dbReference type="NCBI Taxonomy" id="2938695"/>
    <lineage>
        <taxon>Archaea</taxon>
        <taxon>Methanobacteriati</taxon>
        <taxon>Methanobacteriota</taxon>
        <taxon>Stenosarchaea group</taxon>
        <taxon>Halobacteria</taxon>
        <taxon>Halobacteriales</taxon>
        <taxon>Haladaptataceae</taxon>
        <taxon>Halorussus</taxon>
    </lineage>
</organism>
<sequence length="376" mass="43442">MNHYRQDQTKKIQIKVQSVDTIKNRVPKLPPRYKDVEDCRDLIEQYIGQLVTGTDNDNPDLRDEGSTRRYKQDLRWYDHWLDEIEVESPVDVKPAQANATGQALAAKFNGTTDLYRWDRIYAFHDWLVRMDSAESNPFERWNDRKDEIFGFSKSSEQSSQLGEEETYALSQDEIRQMEENVKRHRIRDQLIIRLLWQTGMRRGEASGLLISDIDQDEREITVRESVAKNDKKRVVAYQRSLDGLLVEWLENGYRDEKSATTDHDRLLVGEKGAPLSGDRINKIAIQAADEAGFNRQIYADANAPIDSEGNKKPNRWLVTAHSIRHGFGTYMVNDTDAGLWEVSKLMGHSSVKVTENTYVEDDPRSGLDHLHQYGPD</sequence>
<dbReference type="GO" id="GO:0006310">
    <property type="term" value="P:DNA recombination"/>
    <property type="evidence" value="ECO:0007669"/>
    <property type="project" value="UniProtKB-KW"/>
</dbReference>
<keyword evidence="6" id="KW-1185">Reference proteome</keyword>
<dbReference type="Gene3D" id="1.10.443.10">
    <property type="entry name" value="Intergrase catalytic core"/>
    <property type="match status" value="1"/>
</dbReference>
<dbReference type="Proteomes" id="UP000830729">
    <property type="component" value="Chromosome"/>
</dbReference>
<proteinExistence type="predicted"/>
<protein>
    <submittedName>
        <fullName evidence="5">Site-specific integrase</fullName>
    </submittedName>
</protein>
<accession>A0A8U0HYP2</accession>
<dbReference type="PANTHER" id="PTHR30349">
    <property type="entry name" value="PHAGE INTEGRASE-RELATED"/>
    <property type="match status" value="1"/>
</dbReference>
<dbReference type="EMBL" id="CP096659">
    <property type="protein sequence ID" value="UPV75634.1"/>
    <property type="molecule type" value="Genomic_DNA"/>
</dbReference>
<evidence type="ECO:0000256" key="3">
    <source>
        <dbReference type="ARBA" id="ARBA00023172"/>
    </source>
</evidence>
<dbReference type="InterPro" id="IPR050090">
    <property type="entry name" value="Tyrosine_recombinase_XerCD"/>
</dbReference>
<dbReference type="PANTHER" id="PTHR30349:SF41">
    <property type="entry name" value="INTEGRASE_RECOMBINASE PROTEIN MJ0367-RELATED"/>
    <property type="match status" value="1"/>
</dbReference>
<evidence type="ECO:0000259" key="4">
    <source>
        <dbReference type="PROSITE" id="PS51898"/>
    </source>
</evidence>
<dbReference type="KEGG" id="halx:M0R89_06100"/>
<gene>
    <name evidence="5" type="ORF">M0R89_06100</name>
</gene>
<dbReference type="CDD" id="cd00397">
    <property type="entry name" value="DNA_BRE_C"/>
    <property type="match status" value="1"/>
</dbReference>
<dbReference type="InterPro" id="IPR002104">
    <property type="entry name" value="Integrase_catalytic"/>
</dbReference>
<evidence type="ECO:0000313" key="6">
    <source>
        <dbReference type="Proteomes" id="UP000830729"/>
    </source>
</evidence>
<dbReference type="GO" id="GO:0015074">
    <property type="term" value="P:DNA integration"/>
    <property type="evidence" value="ECO:0007669"/>
    <property type="project" value="UniProtKB-KW"/>
</dbReference>
<evidence type="ECO:0000313" key="5">
    <source>
        <dbReference type="EMBL" id="UPV75634.1"/>
    </source>
</evidence>
<dbReference type="PROSITE" id="PS51898">
    <property type="entry name" value="TYR_RECOMBINASE"/>
    <property type="match status" value="1"/>
</dbReference>
<evidence type="ECO:0000256" key="1">
    <source>
        <dbReference type="ARBA" id="ARBA00022908"/>
    </source>
</evidence>
<dbReference type="GO" id="GO:0003677">
    <property type="term" value="F:DNA binding"/>
    <property type="evidence" value="ECO:0007669"/>
    <property type="project" value="UniProtKB-KW"/>
</dbReference>
<dbReference type="GeneID" id="72184753"/>
<feature type="domain" description="Tyr recombinase" evidence="4">
    <location>
        <begin position="164"/>
        <end position="371"/>
    </location>
</feature>
<dbReference type="AlphaFoldDB" id="A0A8U0HYP2"/>
<keyword evidence="1" id="KW-0229">DNA integration</keyword>
<evidence type="ECO:0000256" key="2">
    <source>
        <dbReference type="ARBA" id="ARBA00023125"/>
    </source>
</evidence>
<name>A0A8U0HYP2_9EURY</name>
<dbReference type="InterPro" id="IPR013762">
    <property type="entry name" value="Integrase-like_cat_sf"/>
</dbReference>